<sequence length="298" mass="33124">MQQKDQPKPRMPFSDFVDIPFFQRELEASKQRGAERKRVTGERGKRKSVEVQPAGRLCRFCHQPLKQGPNSPHIHTYFPGVAGKYIYCPAKTVGWAEPSVTQMGGWAVFSEAADVGVPTSLFSLNNFYARFETNDSQTAVAPEAGENGREEKALTLSEHDVRRVLKQVNIRKAAGPDATFDSNTIVKFADDTAVIGLITNNDERAYLEEGKMRHEWEKAFAVCYCLQNQPPIPEQLGNARLTQRDPVQIPAHSEVVRWVQVQGGHNMVLQTPSPGEVIVDVRTTQAPAGVGSCLRPRG</sequence>
<reference evidence="2" key="1">
    <citation type="journal article" date="2023" name="Science">
        <title>Genome structures resolve the early diversification of teleost fishes.</title>
        <authorList>
            <person name="Parey E."/>
            <person name="Louis A."/>
            <person name="Montfort J."/>
            <person name="Bouchez O."/>
            <person name="Roques C."/>
            <person name="Iampietro C."/>
            <person name="Lluch J."/>
            <person name="Castinel A."/>
            <person name="Donnadieu C."/>
            <person name="Desvignes T."/>
            <person name="Floi Bucao C."/>
            <person name="Jouanno E."/>
            <person name="Wen M."/>
            <person name="Mejri S."/>
            <person name="Dirks R."/>
            <person name="Jansen H."/>
            <person name="Henkel C."/>
            <person name="Chen W.J."/>
            <person name="Zahm M."/>
            <person name="Cabau C."/>
            <person name="Klopp C."/>
            <person name="Thompson A.W."/>
            <person name="Robinson-Rechavi M."/>
            <person name="Braasch I."/>
            <person name="Lecointre G."/>
            <person name="Bobe J."/>
            <person name="Postlethwait J.H."/>
            <person name="Berthelot C."/>
            <person name="Roest Crollius H."/>
            <person name="Guiguen Y."/>
        </authorList>
    </citation>
    <scope>NUCLEOTIDE SEQUENCE</scope>
    <source>
        <strain evidence="2">WJC10195</strain>
    </source>
</reference>
<organism evidence="2 3">
    <name type="scientific">Synaphobranchus kaupii</name>
    <name type="common">Kaup's arrowtooth eel</name>
    <dbReference type="NCBI Taxonomy" id="118154"/>
    <lineage>
        <taxon>Eukaryota</taxon>
        <taxon>Metazoa</taxon>
        <taxon>Chordata</taxon>
        <taxon>Craniata</taxon>
        <taxon>Vertebrata</taxon>
        <taxon>Euteleostomi</taxon>
        <taxon>Actinopterygii</taxon>
        <taxon>Neopterygii</taxon>
        <taxon>Teleostei</taxon>
        <taxon>Anguilliformes</taxon>
        <taxon>Synaphobranchidae</taxon>
        <taxon>Synaphobranchus</taxon>
    </lineage>
</organism>
<feature type="region of interest" description="Disordered" evidence="1">
    <location>
        <begin position="28"/>
        <end position="48"/>
    </location>
</feature>
<protein>
    <submittedName>
        <fullName evidence="2">Uncharacterized protein</fullName>
    </submittedName>
</protein>
<accession>A0A9Q1G4A1</accession>
<evidence type="ECO:0000313" key="3">
    <source>
        <dbReference type="Proteomes" id="UP001152622"/>
    </source>
</evidence>
<dbReference type="EMBL" id="JAINUF010000002">
    <property type="protein sequence ID" value="KAJ8375214.1"/>
    <property type="molecule type" value="Genomic_DNA"/>
</dbReference>
<dbReference type="Proteomes" id="UP001152622">
    <property type="component" value="Chromosome 2"/>
</dbReference>
<name>A0A9Q1G4A1_SYNKA</name>
<proteinExistence type="predicted"/>
<dbReference type="AlphaFoldDB" id="A0A9Q1G4A1"/>
<keyword evidence="3" id="KW-1185">Reference proteome</keyword>
<evidence type="ECO:0000313" key="2">
    <source>
        <dbReference type="EMBL" id="KAJ8375214.1"/>
    </source>
</evidence>
<gene>
    <name evidence="2" type="ORF">SKAU_G00057940</name>
</gene>
<comment type="caution">
    <text evidence="2">The sequence shown here is derived from an EMBL/GenBank/DDBJ whole genome shotgun (WGS) entry which is preliminary data.</text>
</comment>
<evidence type="ECO:0000256" key="1">
    <source>
        <dbReference type="SAM" id="MobiDB-lite"/>
    </source>
</evidence>